<evidence type="ECO:0000256" key="1">
    <source>
        <dbReference type="SAM" id="MobiDB-lite"/>
    </source>
</evidence>
<sequence length="204" mass="21990">MLRLLTLCSFALLVACDGGSPPAADKPADKPAAKPADSEKPQPKDRSQAALTTTKETMAGVAFSIDLPADLKRDVNDRDKYVNWTFADGNPFIEPSITAKVVEPMMLPRDLEAFARSLVSPGNDKPPLVVARKEELPDGGMIGVSERSDGQFFKVEAIHRAGDKAVRCTVIQRTGTGRPDDKPIPSFAATRAWAEKICGSVKLE</sequence>
<dbReference type="RefSeq" id="WP_272085009.1">
    <property type="nucleotide sequence ID" value="NZ_JAQNDL010000001.1"/>
</dbReference>
<dbReference type="EMBL" id="JAQNDL010000001">
    <property type="protein sequence ID" value="MDC0716518.1"/>
    <property type="molecule type" value="Genomic_DNA"/>
</dbReference>
<organism evidence="3 4">
    <name type="scientific">Nannocystis bainbridge</name>
    <dbReference type="NCBI Taxonomy" id="2995303"/>
    <lineage>
        <taxon>Bacteria</taxon>
        <taxon>Pseudomonadati</taxon>
        <taxon>Myxococcota</taxon>
        <taxon>Polyangia</taxon>
        <taxon>Nannocystales</taxon>
        <taxon>Nannocystaceae</taxon>
        <taxon>Nannocystis</taxon>
    </lineage>
</organism>
<evidence type="ECO:0000313" key="4">
    <source>
        <dbReference type="Proteomes" id="UP001221686"/>
    </source>
</evidence>
<reference evidence="3 4" key="1">
    <citation type="submission" date="2022-11" db="EMBL/GenBank/DDBJ databases">
        <title>Minimal conservation of predation-associated metabolite biosynthetic gene clusters underscores biosynthetic potential of Myxococcota including descriptions for ten novel species: Archangium lansinium sp. nov., Myxococcus landrumus sp. nov., Nannocystis bai.</title>
        <authorList>
            <person name="Ahearne A."/>
            <person name="Stevens C."/>
            <person name="Dowd S."/>
        </authorList>
    </citation>
    <scope>NUCLEOTIDE SEQUENCE [LARGE SCALE GENOMIC DNA]</scope>
    <source>
        <strain evidence="3 4">BB15-2</strain>
    </source>
</reference>
<dbReference type="PROSITE" id="PS51257">
    <property type="entry name" value="PROKAR_LIPOPROTEIN"/>
    <property type="match status" value="1"/>
</dbReference>
<comment type="caution">
    <text evidence="3">The sequence shown here is derived from an EMBL/GenBank/DDBJ whole genome shotgun (WGS) entry which is preliminary data.</text>
</comment>
<feature type="chain" id="PRO_5045879453" description="Lipoprotein" evidence="2">
    <location>
        <begin position="24"/>
        <end position="204"/>
    </location>
</feature>
<accession>A0ABT5DTQ1</accession>
<keyword evidence="2" id="KW-0732">Signal</keyword>
<protein>
    <recommendedName>
        <fullName evidence="5">Lipoprotein</fullName>
    </recommendedName>
</protein>
<evidence type="ECO:0000256" key="2">
    <source>
        <dbReference type="SAM" id="SignalP"/>
    </source>
</evidence>
<proteinExistence type="predicted"/>
<feature type="compositionally biased region" description="Basic and acidic residues" evidence="1">
    <location>
        <begin position="26"/>
        <end position="47"/>
    </location>
</feature>
<dbReference type="Proteomes" id="UP001221686">
    <property type="component" value="Unassembled WGS sequence"/>
</dbReference>
<evidence type="ECO:0008006" key="5">
    <source>
        <dbReference type="Google" id="ProtNLM"/>
    </source>
</evidence>
<keyword evidence="4" id="KW-1185">Reference proteome</keyword>
<feature type="signal peptide" evidence="2">
    <location>
        <begin position="1"/>
        <end position="23"/>
    </location>
</feature>
<evidence type="ECO:0000313" key="3">
    <source>
        <dbReference type="EMBL" id="MDC0716518.1"/>
    </source>
</evidence>
<name>A0ABT5DTQ1_9BACT</name>
<gene>
    <name evidence="3" type="ORF">POL25_06425</name>
</gene>
<feature type="region of interest" description="Disordered" evidence="1">
    <location>
        <begin position="21"/>
        <end position="50"/>
    </location>
</feature>